<keyword evidence="9" id="KW-1185">Reference proteome</keyword>
<sequence length="375" mass="41206">MIWILWVLAGAYAVMTLVLWRTWLQMPTFRPAPLPTTPLPRLTVVIPVRNEANNLPLLLADLSQQDYPDFEVIVADDASTDNTAALARAFAKTASYHLIVNTLIDDPTVRSPKKRAIAQSIAQATGQLIVTTDGDCRVGPQWLGLLARFQAETGAKLISGPVTFTTNRTVFGSLQTVEFASLIGAGAATMALGNPTMCNGANLCYSKAVFEEVGGFTGIDQVASGDDELLMHKIAARFPGGVRFLKHPDAIVKTSPHESLGAFYQQRKRWAGKWRAYASWFPTLLAVFVFLCNLTPVVALAGGLMGAFSVGAVLSIFVLKWVPEALFLGAVLLFFRKRATLPWIPPTQWIYPFYVVFFGLVAQQRGFIWKERKLN</sequence>
<dbReference type="EMBL" id="JAFMYU010000008">
    <property type="protein sequence ID" value="MBO0931715.1"/>
    <property type="molecule type" value="Genomic_DNA"/>
</dbReference>
<dbReference type="CDD" id="cd04192">
    <property type="entry name" value="GT_2_like_e"/>
    <property type="match status" value="1"/>
</dbReference>
<dbReference type="SUPFAM" id="SSF53448">
    <property type="entry name" value="Nucleotide-diphospho-sugar transferases"/>
    <property type="match status" value="1"/>
</dbReference>
<feature type="transmembrane region" description="Helical" evidence="6">
    <location>
        <begin position="6"/>
        <end position="24"/>
    </location>
</feature>
<name>A0A939G635_9BACT</name>
<dbReference type="GO" id="GO:0005886">
    <property type="term" value="C:plasma membrane"/>
    <property type="evidence" value="ECO:0007669"/>
    <property type="project" value="UniProtKB-SubCell"/>
</dbReference>
<dbReference type="GO" id="GO:0016757">
    <property type="term" value="F:glycosyltransferase activity"/>
    <property type="evidence" value="ECO:0007669"/>
    <property type="project" value="UniProtKB-KW"/>
</dbReference>
<evidence type="ECO:0000256" key="1">
    <source>
        <dbReference type="ARBA" id="ARBA00004236"/>
    </source>
</evidence>
<evidence type="ECO:0000259" key="7">
    <source>
        <dbReference type="Pfam" id="PF00535"/>
    </source>
</evidence>
<feature type="domain" description="Glycosyltransferase 2-like" evidence="7">
    <location>
        <begin position="43"/>
        <end position="213"/>
    </location>
</feature>
<dbReference type="PANTHER" id="PTHR43646">
    <property type="entry name" value="GLYCOSYLTRANSFERASE"/>
    <property type="match status" value="1"/>
</dbReference>
<feature type="transmembrane region" description="Helical" evidence="6">
    <location>
        <begin position="350"/>
        <end position="368"/>
    </location>
</feature>
<organism evidence="8 9">
    <name type="scientific">Fibrella aquatilis</name>
    <dbReference type="NCBI Taxonomy" id="2817059"/>
    <lineage>
        <taxon>Bacteria</taxon>
        <taxon>Pseudomonadati</taxon>
        <taxon>Bacteroidota</taxon>
        <taxon>Cytophagia</taxon>
        <taxon>Cytophagales</taxon>
        <taxon>Spirosomataceae</taxon>
        <taxon>Fibrella</taxon>
    </lineage>
</organism>
<reference evidence="8 9" key="1">
    <citation type="submission" date="2021-03" db="EMBL/GenBank/DDBJ databases">
        <title>Fibrella sp. HMF5036 genome sequencing and assembly.</title>
        <authorList>
            <person name="Kang H."/>
            <person name="Kim H."/>
            <person name="Bae S."/>
            <person name="Joh K."/>
        </authorList>
    </citation>
    <scope>NUCLEOTIDE SEQUENCE [LARGE SCALE GENOMIC DNA]</scope>
    <source>
        <strain evidence="8 9">HMF5036</strain>
    </source>
</reference>
<keyword evidence="5 6" id="KW-0472">Membrane</keyword>
<dbReference type="Pfam" id="PF00535">
    <property type="entry name" value="Glycos_transf_2"/>
    <property type="match status" value="1"/>
</dbReference>
<proteinExistence type="predicted"/>
<accession>A0A939G635</accession>
<keyword evidence="6" id="KW-1133">Transmembrane helix</keyword>
<keyword evidence="2" id="KW-1003">Cell membrane</keyword>
<evidence type="ECO:0000256" key="2">
    <source>
        <dbReference type="ARBA" id="ARBA00022475"/>
    </source>
</evidence>
<dbReference type="InterPro" id="IPR029044">
    <property type="entry name" value="Nucleotide-diphossugar_trans"/>
</dbReference>
<dbReference type="AlphaFoldDB" id="A0A939G635"/>
<evidence type="ECO:0000256" key="3">
    <source>
        <dbReference type="ARBA" id="ARBA00022676"/>
    </source>
</evidence>
<evidence type="ECO:0000256" key="6">
    <source>
        <dbReference type="SAM" id="Phobius"/>
    </source>
</evidence>
<evidence type="ECO:0000313" key="9">
    <source>
        <dbReference type="Proteomes" id="UP000664795"/>
    </source>
</evidence>
<dbReference type="PANTHER" id="PTHR43646:SF2">
    <property type="entry name" value="GLYCOSYLTRANSFERASE 2-LIKE DOMAIN-CONTAINING PROTEIN"/>
    <property type="match status" value="1"/>
</dbReference>
<dbReference type="Gene3D" id="3.90.550.10">
    <property type="entry name" value="Spore Coat Polysaccharide Biosynthesis Protein SpsA, Chain A"/>
    <property type="match status" value="1"/>
</dbReference>
<keyword evidence="4" id="KW-0808">Transferase</keyword>
<protein>
    <submittedName>
        <fullName evidence="8">Glycosyltransferase</fullName>
    </submittedName>
</protein>
<keyword evidence="6" id="KW-0812">Transmembrane</keyword>
<comment type="subcellular location">
    <subcellularLocation>
        <location evidence="1">Cell membrane</location>
    </subcellularLocation>
</comment>
<evidence type="ECO:0000256" key="5">
    <source>
        <dbReference type="ARBA" id="ARBA00023136"/>
    </source>
</evidence>
<keyword evidence="3" id="KW-0328">Glycosyltransferase</keyword>
<comment type="caution">
    <text evidence="8">The sequence shown here is derived from an EMBL/GenBank/DDBJ whole genome shotgun (WGS) entry which is preliminary data.</text>
</comment>
<gene>
    <name evidence="8" type="ORF">J2I48_11960</name>
</gene>
<evidence type="ECO:0000256" key="4">
    <source>
        <dbReference type="ARBA" id="ARBA00022679"/>
    </source>
</evidence>
<evidence type="ECO:0000313" key="8">
    <source>
        <dbReference type="EMBL" id="MBO0931715.1"/>
    </source>
</evidence>
<dbReference type="Proteomes" id="UP000664795">
    <property type="component" value="Unassembled WGS sequence"/>
</dbReference>
<dbReference type="RefSeq" id="WP_207335681.1">
    <property type="nucleotide sequence ID" value="NZ_JAFMYU010000008.1"/>
</dbReference>
<dbReference type="InterPro" id="IPR001173">
    <property type="entry name" value="Glyco_trans_2-like"/>
</dbReference>